<evidence type="ECO:0000313" key="6">
    <source>
        <dbReference type="EMBL" id="MBB5221439.1"/>
    </source>
</evidence>
<dbReference type="InterPro" id="IPR036388">
    <property type="entry name" value="WH-like_DNA-bd_sf"/>
</dbReference>
<dbReference type="EMBL" id="JACHFM010000001">
    <property type="protein sequence ID" value="MBB5221439.1"/>
    <property type="molecule type" value="Genomic_DNA"/>
</dbReference>
<dbReference type="InterPro" id="IPR058163">
    <property type="entry name" value="LysR-type_TF_proteobact-type"/>
</dbReference>
<dbReference type="Pfam" id="PF03466">
    <property type="entry name" value="LysR_substrate"/>
    <property type="match status" value="1"/>
</dbReference>
<accession>A0A840SEV7</accession>
<dbReference type="SUPFAM" id="SSF53850">
    <property type="entry name" value="Periplasmic binding protein-like II"/>
    <property type="match status" value="1"/>
</dbReference>
<dbReference type="PANTHER" id="PTHR30537">
    <property type="entry name" value="HTH-TYPE TRANSCRIPTIONAL REGULATOR"/>
    <property type="match status" value="1"/>
</dbReference>
<dbReference type="GO" id="GO:0006351">
    <property type="term" value="P:DNA-templated transcription"/>
    <property type="evidence" value="ECO:0007669"/>
    <property type="project" value="TreeGrafter"/>
</dbReference>
<dbReference type="SUPFAM" id="SSF46785">
    <property type="entry name" value="Winged helix' DNA-binding domain"/>
    <property type="match status" value="1"/>
</dbReference>
<dbReference type="RefSeq" id="WP_184147804.1">
    <property type="nucleotide sequence ID" value="NZ_JACHFM010000001.1"/>
</dbReference>
<dbReference type="AlphaFoldDB" id="A0A840SEV7"/>
<keyword evidence="2" id="KW-0805">Transcription regulation</keyword>
<name>A0A840SEV7_9RHOB</name>
<dbReference type="InterPro" id="IPR036390">
    <property type="entry name" value="WH_DNA-bd_sf"/>
</dbReference>
<dbReference type="Pfam" id="PF00126">
    <property type="entry name" value="HTH_1"/>
    <property type="match status" value="1"/>
</dbReference>
<protein>
    <submittedName>
        <fullName evidence="6">DNA-binding transcriptional LysR family regulator</fullName>
    </submittedName>
</protein>
<reference evidence="6 7" key="1">
    <citation type="submission" date="2020-08" db="EMBL/GenBank/DDBJ databases">
        <title>Genomic Encyclopedia of Type Strains, Phase IV (KMG-IV): sequencing the most valuable type-strain genomes for metagenomic binning, comparative biology and taxonomic classification.</title>
        <authorList>
            <person name="Goeker M."/>
        </authorList>
    </citation>
    <scope>NUCLEOTIDE SEQUENCE [LARGE SCALE GENOMIC DNA]</scope>
    <source>
        <strain evidence="6 7">DSM 101730</strain>
    </source>
</reference>
<keyword evidence="3 6" id="KW-0238">DNA-binding</keyword>
<evidence type="ECO:0000256" key="1">
    <source>
        <dbReference type="ARBA" id="ARBA00009437"/>
    </source>
</evidence>
<comment type="similarity">
    <text evidence="1">Belongs to the LysR transcriptional regulatory family.</text>
</comment>
<dbReference type="InterPro" id="IPR000847">
    <property type="entry name" value="LysR_HTH_N"/>
</dbReference>
<dbReference type="Gene3D" id="3.40.190.290">
    <property type="match status" value="1"/>
</dbReference>
<organism evidence="6 7">
    <name type="scientific">Amaricoccus macauensis</name>
    <dbReference type="NCBI Taxonomy" id="57001"/>
    <lineage>
        <taxon>Bacteria</taxon>
        <taxon>Pseudomonadati</taxon>
        <taxon>Pseudomonadota</taxon>
        <taxon>Alphaproteobacteria</taxon>
        <taxon>Rhodobacterales</taxon>
        <taxon>Paracoccaceae</taxon>
        <taxon>Amaricoccus</taxon>
    </lineage>
</organism>
<dbReference type="InterPro" id="IPR005119">
    <property type="entry name" value="LysR_subst-bd"/>
</dbReference>
<evidence type="ECO:0000256" key="2">
    <source>
        <dbReference type="ARBA" id="ARBA00023015"/>
    </source>
</evidence>
<dbReference type="GO" id="GO:0043565">
    <property type="term" value="F:sequence-specific DNA binding"/>
    <property type="evidence" value="ECO:0007669"/>
    <property type="project" value="TreeGrafter"/>
</dbReference>
<proteinExistence type="inferred from homology"/>
<dbReference type="PANTHER" id="PTHR30537:SF3">
    <property type="entry name" value="TRANSCRIPTIONAL REGULATORY PROTEIN"/>
    <property type="match status" value="1"/>
</dbReference>
<evidence type="ECO:0000259" key="5">
    <source>
        <dbReference type="PROSITE" id="PS50931"/>
    </source>
</evidence>
<evidence type="ECO:0000313" key="7">
    <source>
        <dbReference type="Proteomes" id="UP000549457"/>
    </source>
</evidence>
<feature type="domain" description="HTH lysR-type" evidence="5">
    <location>
        <begin position="2"/>
        <end position="59"/>
    </location>
</feature>
<keyword evidence="4" id="KW-0804">Transcription</keyword>
<sequence>MLDWDDLKVFLGVAREGSTLAAARALGVNQTTVGRRVHALEHALGLTLFARRSTGYALTEHGRSLLPAAEVVELAVNEAVAEAERLRRLARSVVRVTAPEVVFHHLIAHIVAAYHDERPGVTIEQVASDNHLDLAAGEADIAFRATEQRIPETLIARRLPDFGWTVYCSRSYAAENGMPQTPDALREHAAVLYDKPLSATARSRWMAVRVDENRIVARCNTVGNMRGAVRAGMGVGLLPCIDAEQDTGLLRCFAPLPELAGPWYLLMTPELQRLPAVRRFADFAVARLTAQRRLITEGRE</sequence>
<dbReference type="Gene3D" id="1.10.10.10">
    <property type="entry name" value="Winged helix-like DNA-binding domain superfamily/Winged helix DNA-binding domain"/>
    <property type="match status" value="1"/>
</dbReference>
<evidence type="ECO:0000256" key="4">
    <source>
        <dbReference type="ARBA" id="ARBA00023163"/>
    </source>
</evidence>
<dbReference type="PROSITE" id="PS50931">
    <property type="entry name" value="HTH_LYSR"/>
    <property type="match status" value="1"/>
</dbReference>
<dbReference type="GO" id="GO:0003700">
    <property type="term" value="F:DNA-binding transcription factor activity"/>
    <property type="evidence" value="ECO:0007669"/>
    <property type="project" value="InterPro"/>
</dbReference>
<dbReference type="Proteomes" id="UP000549457">
    <property type="component" value="Unassembled WGS sequence"/>
</dbReference>
<evidence type="ECO:0000256" key="3">
    <source>
        <dbReference type="ARBA" id="ARBA00023125"/>
    </source>
</evidence>
<comment type="caution">
    <text evidence="6">The sequence shown here is derived from an EMBL/GenBank/DDBJ whole genome shotgun (WGS) entry which is preliminary data.</text>
</comment>
<keyword evidence="7" id="KW-1185">Reference proteome</keyword>
<gene>
    <name evidence="6" type="ORF">HNP73_001360</name>
</gene>